<evidence type="ECO:0000256" key="3">
    <source>
        <dbReference type="ARBA" id="ARBA00011233"/>
    </source>
</evidence>
<evidence type="ECO:0000313" key="6">
    <source>
        <dbReference type="EMBL" id="KNX41201.1"/>
    </source>
</evidence>
<keyword evidence="4" id="KW-0456">Lyase</keyword>
<evidence type="ECO:0000256" key="2">
    <source>
        <dbReference type="ARBA" id="ARBA00006906"/>
    </source>
</evidence>
<gene>
    <name evidence="6" type="primary">kdgA</name>
    <name evidence="6" type="ORF">ROTO_22370</name>
</gene>
<dbReference type="Gene3D" id="3.20.20.70">
    <property type="entry name" value="Aldolase class I"/>
    <property type="match status" value="1"/>
</dbReference>
<comment type="similarity">
    <text evidence="2">Belongs to the KHG/KDPG aldolase family.</text>
</comment>
<keyword evidence="7" id="KW-1185">Reference proteome</keyword>
<dbReference type="PANTHER" id="PTHR30246">
    <property type="entry name" value="2-KETO-3-DEOXY-6-PHOSPHOGLUCONATE ALDOLASE"/>
    <property type="match status" value="1"/>
</dbReference>
<dbReference type="EMBL" id="LGVV01000029">
    <property type="protein sequence ID" value="KNX41201.1"/>
    <property type="molecule type" value="Genomic_DNA"/>
</dbReference>
<keyword evidence="5" id="KW-0119">Carbohydrate metabolism</keyword>
<evidence type="ECO:0000313" key="7">
    <source>
        <dbReference type="Proteomes" id="UP000037046"/>
    </source>
</evidence>
<dbReference type="RefSeq" id="WP_050663123.1">
    <property type="nucleotide sequence ID" value="NZ_CP118494.1"/>
</dbReference>
<comment type="caution">
    <text evidence="6">The sequence shown here is derived from an EMBL/GenBank/DDBJ whole genome shotgun (WGS) entry which is preliminary data.</text>
</comment>
<organism evidence="6 7">
    <name type="scientific">Roseovarius tolerans</name>
    <dbReference type="NCBI Taxonomy" id="74031"/>
    <lineage>
        <taxon>Bacteria</taxon>
        <taxon>Pseudomonadati</taxon>
        <taxon>Pseudomonadota</taxon>
        <taxon>Alphaproteobacteria</taxon>
        <taxon>Rhodobacterales</taxon>
        <taxon>Roseobacteraceae</taxon>
        <taxon>Roseovarius</taxon>
    </lineage>
</organism>
<dbReference type="STRING" id="74031.SAMN04488077_12824"/>
<dbReference type="GO" id="GO:0016829">
    <property type="term" value="F:lyase activity"/>
    <property type="evidence" value="ECO:0007669"/>
    <property type="project" value="UniProtKB-KW"/>
</dbReference>
<dbReference type="SUPFAM" id="SSF51569">
    <property type="entry name" value="Aldolase"/>
    <property type="match status" value="1"/>
</dbReference>
<dbReference type="CDD" id="cd00452">
    <property type="entry name" value="KDPG_aldolase"/>
    <property type="match status" value="1"/>
</dbReference>
<protein>
    <submittedName>
        <fullName evidence="6">KHG/KDPG aldolase</fullName>
    </submittedName>
</protein>
<comment type="subunit">
    <text evidence="3">Homotrimer.</text>
</comment>
<dbReference type="PATRIC" id="fig|74031.6.peg.2285"/>
<dbReference type="PANTHER" id="PTHR30246:SF1">
    <property type="entry name" value="2-DEHYDRO-3-DEOXY-6-PHOSPHOGALACTONATE ALDOLASE-RELATED"/>
    <property type="match status" value="1"/>
</dbReference>
<reference evidence="7" key="1">
    <citation type="submission" date="2015-07" db="EMBL/GenBank/DDBJ databases">
        <title>Draft Genome Sequence of Roseovarius tolerans EL-164, a producer of N-Acylated Alanine Methyl Esters (NAMEs).</title>
        <authorList>
            <person name="Voget S."/>
            <person name="Bruns H."/>
            <person name="Wagner-Doebler I."/>
            <person name="Schulz S."/>
            <person name="Daniel R."/>
        </authorList>
    </citation>
    <scope>NUCLEOTIDE SEQUENCE [LARGE SCALE GENOMIC DNA]</scope>
    <source>
        <strain evidence="7">EL-164</strain>
    </source>
</reference>
<proteinExistence type="inferred from homology"/>
<dbReference type="NCBIfam" id="TIGR01182">
    <property type="entry name" value="eda"/>
    <property type="match status" value="1"/>
</dbReference>
<sequence length="209" mass="21078">MTDHLTRALRTARIVPVIRHPATTIAETACHLLAQEGARVLEITMTVPDANGLLQRLGATHPDVILGAGTVLDAAQAQAAIASGAQFVVSPCWCDTVAAACRAAQIPYLPGAMTPGEVLHHAQAGARVVKVFPADAAGGPGFLRALRAVFPDIALMPTGGITPGNAADYLAAGALCVGMGGNLLPAAALEAGDEATARDLIRAALNGAG</sequence>
<evidence type="ECO:0000256" key="1">
    <source>
        <dbReference type="ARBA" id="ARBA00004761"/>
    </source>
</evidence>
<comment type="pathway">
    <text evidence="1">Carbohydrate acid metabolism.</text>
</comment>
<dbReference type="Pfam" id="PF01081">
    <property type="entry name" value="Aldolase"/>
    <property type="match status" value="1"/>
</dbReference>
<dbReference type="InterPro" id="IPR013785">
    <property type="entry name" value="Aldolase_TIM"/>
</dbReference>
<accession>A0A0L6CTZ9</accession>
<dbReference type="InterPro" id="IPR000887">
    <property type="entry name" value="Aldlse_KDPG_KHG"/>
</dbReference>
<dbReference type="OrthoDB" id="7204076at2"/>
<dbReference type="AlphaFoldDB" id="A0A0L6CTZ9"/>
<name>A0A0L6CTZ9_9RHOB</name>
<evidence type="ECO:0000256" key="4">
    <source>
        <dbReference type="ARBA" id="ARBA00023239"/>
    </source>
</evidence>
<evidence type="ECO:0000256" key="5">
    <source>
        <dbReference type="ARBA" id="ARBA00023277"/>
    </source>
</evidence>
<dbReference type="Proteomes" id="UP000037046">
    <property type="component" value="Unassembled WGS sequence"/>
</dbReference>